<keyword evidence="4" id="KW-0831">Ubiquinone biosynthesis</keyword>
<keyword evidence="5" id="KW-0949">S-adenosyl-L-methionine</keyword>
<dbReference type="GO" id="GO:0006744">
    <property type="term" value="P:ubiquinone biosynthetic process"/>
    <property type="evidence" value="ECO:0007669"/>
    <property type="project" value="UniProtKB-KW"/>
</dbReference>
<evidence type="ECO:0000313" key="7">
    <source>
        <dbReference type="Proteomes" id="UP000239709"/>
    </source>
</evidence>
<evidence type="ECO:0000256" key="4">
    <source>
        <dbReference type="ARBA" id="ARBA00022688"/>
    </source>
</evidence>
<name>A0A2S0MHR9_9BURK</name>
<dbReference type="Proteomes" id="UP000239709">
    <property type="component" value="Chromosome"/>
</dbReference>
<dbReference type="KEGG" id="otk:C6570_14420"/>
<dbReference type="InterPro" id="IPR023576">
    <property type="entry name" value="UbiE/COQ5_MeTrFase_CS"/>
</dbReference>
<keyword evidence="1" id="KW-0474">Menaquinone biosynthesis</keyword>
<dbReference type="PANTHER" id="PTHR43591:SF24">
    <property type="entry name" value="2-METHOXY-6-POLYPRENYL-1,4-BENZOQUINOL METHYLASE, MITOCHONDRIAL"/>
    <property type="match status" value="1"/>
</dbReference>
<accession>A0A2S0MHR9</accession>
<dbReference type="Gene3D" id="3.40.50.150">
    <property type="entry name" value="Vaccinia Virus protein VP39"/>
    <property type="match status" value="1"/>
</dbReference>
<gene>
    <name evidence="6" type="ORF">C6570_14420</name>
</gene>
<dbReference type="GO" id="GO:0009234">
    <property type="term" value="P:menaquinone biosynthetic process"/>
    <property type="evidence" value="ECO:0007669"/>
    <property type="project" value="UniProtKB-KW"/>
</dbReference>
<keyword evidence="7" id="KW-1185">Reference proteome</keyword>
<evidence type="ECO:0000256" key="2">
    <source>
        <dbReference type="ARBA" id="ARBA00022603"/>
    </source>
</evidence>
<evidence type="ECO:0000256" key="5">
    <source>
        <dbReference type="ARBA" id="ARBA00022691"/>
    </source>
</evidence>
<dbReference type="PANTHER" id="PTHR43591">
    <property type="entry name" value="METHYLTRANSFERASE"/>
    <property type="match status" value="1"/>
</dbReference>
<protein>
    <submittedName>
        <fullName evidence="6">Dimethylmenaquinone methyltransferase</fullName>
    </submittedName>
</protein>
<dbReference type="GO" id="GO:0032259">
    <property type="term" value="P:methylation"/>
    <property type="evidence" value="ECO:0007669"/>
    <property type="project" value="UniProtKB-KW"/>
</dbReference>
<evidence type="ECO:0000256" key="1">
    <source>
        <dbReference type="ARBA" id="ARBA00022428"/>
    </source>
</evidence>
<dbReference type="CDD" id="cd02440">
    <property type="entry name" value="AdoMet_MTases"/>
    <property type="match status" value="1"/>
</dbReference>
<dbReference type="GO" id="GO:0008168">
    <property type="term" value="F:methyltransferase activity"/>
    <property type="evidence" value="ECO:0007669"/>
    <property type="project" value="UniProtKB-KW"/>
</dbReference>
<dbReference type="SUPFAM" id="SSF53335">
    <property type="entry name" value="S-adenosyl-L-methionine-dependent methyltransferases"/>
    <property type="match status" value="1"/>
</dbReference>
<keyword evidence="3 6" id="KW-0808">Transferase</keyword>
<dbReference type="OrthoDB" id="9808140at2"/>
<dbReference type="Pfam" id="PF01209">
    <property type="entry name" value="Ubie_methyltran"/>
    <property type="match status" value="1"/>
</dbReference>
<sequence>MNQPEPARDPVREPHQPIEAYYRTEAERAGFLREIFDSTATDYDKVERMLALGTGPWYRRQALKRAGLAPGMQVVDVGFGTGLVAQQAIAIIGDPALLTGVDPSPAMMGASPLAQKVKLVEGKAERIPLPDNSADFISMGYALRHIGDLSAAFREFHRVLKPGGRLCILEITKPEGRLGTALLKGYMRGWVPLAAWLSGSGTHTPKIWRYYWDSIEACAPPASIMQTLRTAGLENVDRYVELGTFSEYRARKPG</sequence>
<proteinExistence type="predicted"/>
<dbReference type="EMBL" id="CP027666">
    <property type="protein sequence ID" value="AVO35291.1"/>
    <property type="molecule type" value="Genomic_DNA"/>
</dbReference>
<keyword evidence="2 6" id="KW-0489">Methyltransferase</keyword>
<dbReference type="PROSITE" id="PS01184">
    <property type="entry name" value="UBIE_2"/>
    <property type="match status" value="1"/>
</dbReference>
<dbReference type="InterPro" id="IPR004033">
    <property type="entry name" value="UbiE/COQ5_MeTrFase"/>
</dbReference>
<dbReference type="RefSeq" id="WP_106703840.1">
    <property type="nucleotide sequence ID" value="NZ_CP027666.1"/>
</dbReference>
<dbReference type="AlphaFoldDB" id="A0A2S0MHR9"/>
<reference evidence="6 7" key="1">
    <citation type="submission" date="2018-03" db="EMBL/GenBank/DDBJ databases">
        <title>Genome sequencing of Ottowia sp.</title>
        <authorList>
            <person name="Kim S.-J."/>
            <person name="Heo J."/>
            <person name="Kwon S.-W."/>
        </authorList>
    </citation>
    <scope>NUCLEOTIDE SEQUENCE [LARGE SCALE GENOMIC DNA]</scope>
    <source>
        <strain evidence="6 7">KADR8-3</strain>
    </source>
</reference>
<dbReference type="InterPro" id="IPR029063">
    <property type="entry name" value="SAM-dependent_MTases_sf"/>
</dbReference>
<organism evidence="6 7">
    <name type="scientific">Ottowia oryzae</name>
    <dbReference type="NCBI Taxonomy" id="2109914"/>
    <lineage>
        <taxon>Bacteria</taxon>
        <taxon>Pseudomonadati</taxon>
        <taxon>Pseudomonadota</taxon>
        <taxon>Betaproteobacteria</taxon>
        <taxon>Burkholderiales</taxon>
        <taxon>Comamonadaceae</taxon>
        <taxon>Ottowia</taxon>
    </lineage>
</organism>
<dbReference type="PROSITE" id="PS51608">
    <property type="entry name" value="SAM_MT_UBIE"/>
    <property type="match status" value="1"/>
</dbReference>
<evidence type="ECO:0000313" key="6">
    <source>
        <dbReference type="EMBL" id="AVO35291.1"/>
    </source>
</evidence>
<evidence type="ECO:0000256" key="3">
    <source>
        <dbReference type="ARBA" id="ARBA00022679"/>
    </source>
</evidence>